<evidence type="ECO:0000256" key="1">
    <source>
        <dbReference type="ARBA" id="ARBA00004496"/>
    </source>
</evidence>
<keyword evidence="4 9" id="KW-0963">Cytoplasm</keyword>
<dbReference type="PROSITE" id="PS00618">
    <property type="entry name" value="RECF_2"/>
    <property type="match status" value="1"/>
</dbReference>
<keyword evidence="13" id="KW-1185">Reference proteome</keyword>
<evidence type="ECO:0000256" key="2">
    <source>
        <dbReference type="ARBA" id="ARBA00008016"/>
    </source>
</evidence>
<keyword evidence="6 9" id="KW-0547">Nucleotide-binding</keyword>
<dbReference type="GO" id="GO:0006302">
    <property type="term" value="P:double-strand break repair"/>
    <property type="evidence" value="ECO:0007669"/>
    <property type="project" value="TreeGrafter"/>
</dbReference>
<evidence type="ECO:0000256" key="4">
    <source>
        <dbReference type="ARBA" id="ARBA00022490"/>
    </source>
</evidence>
<dbReference type="EMBL" id="QGGO01000018">
    <property type="protein sequence ID" value="PWK23033.1"/>
    <property type="molecule type" value="Genomic_DNA"/>
</dbReference>
<keyword evidence="9 10" id="KW-0234">DNA repair</keyword>
<keyword evidence="5 9" id="KW-0235">DNA replication</keyword>
<dbReference type="AlphaFoldDB" id="A0A316E2T2"/>
<proteinExistence type="inferred from homology"/>
<keyword evidence="7 9" id="KW-0067">ATP-binding</keyword>
<dbReference type="GO" id="GO:0005524">
    <property type="term" value="F:ATP binding"/>
    <property type="evidence" value="ECO:0007669"/>
    <property type="project" value="UniProtKB-UniRule"/>
</dbReference>
<dbReference type="PANTHER" id="PTHR32182:SF0">
    <property type="entry name" value="DNA REPLICATION AND REPAIR PROTEIN RECF"/>
    <property type="match status" value="1"/>
</dbReference>
<dbReference type="SUPFAM" id="SSF52540">
    <property type="entry name" value="P-loop containing nucleoside triphosphate hydrolases"/>
    <property type="match status" value="1"/>
</dbReference>
<evidence type="ECO:0000256" key="10">
    <source>
        <dbReference type="RuleBase" id="RU000578"/>
    </source>
</evidence>
<dbReference type="Proteomes" id="UP000245489">
    <property type="component" value="Unassembled WGS sequence"/>
</dbReference>
<evidence type="ECO:0000313" key="12">
    <source>
        <dbReference type="EMBL" id="PWK23033.1"/>
    </source>
</evidence>
<evidence type="ECO:0000256" key="8">
    <source>
        <dbReference type="ARBA" id="ARBA00023125"/>
    </source>
</evidence>
<dbReference type="GO" id="GO:0003697">
    <property type="term" value="F:single-stranded DNA binding"/>
    <property type="evidence" value="ECO:0007669"/>
    <property type="project" value="UniProtKB-UniRule"/>
</dbReference>
<dbReference type="GO" id="GO:0005737">
    <property type="term" value="C:cytoplasm"/>
    <property type="evidence" value="ECO:0007669"/>
    <property type="project" value="UniProtKB-SubCell"/>
</dbReference>
<evidence type="ECO:0000256" key="6">
    <source>
        <dbReference type="ARBA" id="ARBA00022741"/>
    </source>
</evidence>
<evidence type="ECO:0000259" key="11">
    <source>
        <dbReference type="Pfam" id="PF02463"/>
    </source>
</evidence>
<evidence type="ECO:0000313" key="13">
    <source>
        <dbReference type="Proteomes" id="UP000245489"/>
    </source>
</evidence>
<sequence length="392" mass="45429">MFEPSRIKNFVFVQKIIKSELMYLQKISLANFKSYEYESYVFSERVNCVVGENGIGKTNLLDAIYFLALTKSSISNQDALSINHEAEYMMIEGSFEIGESGENITPITNNQSLITISIQRGQKKAVLRDKKAYERISEHIGKFPVVMLSPNDTDVIRDGSEERRKFFDGVMAQLDSEYLENLLQYNRLLLQRNSLLKQFSERNYVDDLLLDIYSDPLVEVAVKIHQAREQFVTQFLPLFKKHYATLSDAREEVEMIYESEVGAENFTQIFRKNRPRDLAAQRTTMGIHKDDFAFEINGFTLRKFGSQGQQKSFVIALKLAQFEMLSQQKGFPPILLLDDIFDKLDDRRIQQLITMMVDGTFSQVFITDARPERTRQLLDNLGVEVKYFEIVK</sequence>
<feature type="domain" description="RecF/RecN/SMC N-terminal" evidence="11">
    <location>
        <begin position="23"/>
        <end position="383"/>
    </location>
</feature>
<dbReference type="InterPro" id="IPR001238">
    <property type="entry name" value="DNA-binding_RecF"/>
</dbReference>
<evidence type="ECO:0000256" key="9">
    <source>
        <dbReference type="HAMAP-Rule" id="MF_00365"/>
    </source>
</evidence>
<dbReference type="GO" id="GO:0006260">
    <property type="term" value="P:DNA replication"/>
    <property type="evidence" value="ECO:0007669"/>
    <property type="project" value="UniProtKB-UniRule"/>
</dbReference>
<dbReference type="Gene3D" id="1.20.1050.90">
    <property type="entry name" value="RecF/RecN/SMC, N-terminal domain"/>
    <property type="match status" value="1"/>
</dbReference>
<protein>
    <recommendedName>
        <fullName evidence="3 9">DNA replication and repair protein RecF</fullName>
    </recommendedName>
</protein>
<dbReference type="GO" id="GO:0009432">
    <property type="term" value="P:SOS response"/>
    <property type="evidence" value="ECO:0007669"/>
    <property type="project" value="UniProtKB-UniRule"/>
</dbReference>
<evidence type="ECO:0000256" key="3">
    <source>
        <dbReference type="ARBA" id="ARBA00020170"/>
    </source>
</evidence>
<keyword evidence="8 9" id="KW-0238">DNA-binding</keyword>
<comment type="caution">
    <text evidence="12">The sequence shown here is derived from an EMBL/GenBank/DDBJ whole genome shotgun (WGS) entry which is preliminary data.</text>
</comment>
<organism evidence="12 13">
    <name type="scientific">Arcicella aurantiaca</name>
    <dbReference type="NCBI Taxonomy" id="591202"/>
    <lineage>
        <taxon>Bacteria</taxon>
        <taxon>Pseudomonadati</taxon>
        <taxon>Bacteroidota</taxon>
        <taxon>Cytophagia</taxon>
        <taxon>Cytophagales</taxon>
        <taxon>Flectobacillaceae</taxon>
        <taxon>Arcicella</taxon>
    </lineage>
</organism>
<dbReference type="InterPro" id="IPR042174">
    <property type="entry name" value="RecF_2"/>
</dbReference>
<dbReference type="PANTHER" id="PTHR32182">
    <property type="entry name" value="DNA REPLICATION AND REPAIR PROTEIN RECF"/>
    <property type="match status" value="1"/>
</dbReference>
<dbReference type="GO" id="GO:0000731">
    <property type="term" value="P:DNA synthesis involved in DNA repair"/>
    <property type="evidence" value="ECO:0007669"/>
    <property type="project" value="TreeGrafter"/>
</dbReference>
<keyword evidence="9 10" id="KW-0742">SOS response</keyword>
<keyword evidence="9 10" id="KW-0227">DNA damage</keyword>
<dbReference type="InterPro" id="IPR027417">
    <property type="entry name" value="P-loop_NTPase"/>
</dbReference>
<evidence type="ECO:0000256" key="5">
    <source>
        <dbReference type="ARBA" id="ARBA00022705"/>
    </source>
</evidence>
<dbReference type="NCBIfam" id="TIGR00611">
    <property type="entry name" value="recf"/>
    <property type="match status" value="1"/>
</dbReference>
<comment type="similarity">
    <text evidence="2 9 10">Belongs to the RecF family.</text>
</comment>
<dbReference type="Pfam" id="PF02463">
    <property type="entry name" value="SMC_N"/>
    <property type="match status" value="1"/>
</dbReference>
<gene>
    <name evidence="9" type="primary">recF</name>
    <name evidence="12" type="ORF">LV89_03301</name>
</gene>
<dbReference type="HAMAP" id="MF_00365">
    <property type="entry name" value="RecF"/>
    <property type="match status" value="1"/>
</dbReference>
<comment type="function">
    <text evidence="9 10">The RecF protein is involved in DNA metabolism; it is required for DNA replication and normal SOS inducibility. RecF binds preferentially to single-stranded, linear DNA. It also seems to bind ATP.</text>
</comment>
<feature type="binding site" evidence="9">
    <location>
        <begin position="51"/>
        <end position="58"/>
    </location>
    <ligand>
        <name>ATP</name>
        <dbReference type="ChEBI" id="CHEBI:30616"/>
    </ligand>
</feature>
<comment type="subcellular location">
    <subcellularLocation>
        <location evidence="1 9 10">Cytoplasm</location>
    </subcellularLocation>
</comment>
<reference evidence="12 13" key="1">
    <citation type="submission" date="2018-05" db="EMBL/GenBank/DDBJ databases">
        <title>Genomic Encyclopedia of Archaeal and Bacterial Type Strains, Phase II (KMG-II): from individual species to whole genera.</title>
        <authorList>
            <person name="Goeker M."/>
        </authorList>
    </citation>
    <scope>NUCLEOTIDE SEQUENCE [LARGE SCALE GENOMIC DNA]</scope>
    <source>
        <strain evidence="12 13">DSM 22214</strain>
    </source>
</reference>
<dbReference type="InterPro" id="IPR018078">
    <property type="entry name" value="DNA-binding_RecF_CS"/>
</dbReference>
<evidence type="ECO:0000256" key="7">
    <source>
        <dbReference type="ARBA" id="ARBA00022840"/>
    </source>
</evidence>
<dbReference type="InterPro" id="IPR003395">
    <property type="entry name" value="RecF/RecN/SMC_N"/>
</dbReference>
<accession>A0A316E2T2</accession>
<dbReference type="Gene3D" id="3.40.50.300">
    <property type="entry name" value="P-loop containing nucleotide triphosphate hydrolases"/>
    <property type="match status" value="1"/>
</dbReference>
<name>A0A316E2T2_9BACT</name>